<organism evidence="1 2">
    <name type="scientific">Lecanicillium saksenae</name>
    <dbReference type="NCBI Taxonomy" id="468837"/>
    <lineage>
        <taxon>Eukaryota</taxon>
        <taxon>Fungi</taxon>
        <taxon>Dikarya</taxon>
        <taxon>Ascomycota</taxon>
        <taxon>Pezizomycotina</taxon>
        <taxon>Sordariomycetes</taxon>
        <taxon>Hypocreomycetidae</taxon>
        <taxon>Hypocreales</taxon>
        <taxon>Cordycipitaceae</taxon>
        <taxon>Lecanicillium</taxon>
    </lineage>
</organism>
<reference evidence="1" key="1">
    <citation type="submission" date="2022-07" db="EMBL/GenBank/DDBJ databases">
        <title>Genome Sequence of Lecanicillium saksenae.</title>
        <authorList>
            <person name="Buettner E."/>
        </authorList>
    </citation>
    <scope>NUCLEOTIDE SEQUENCE</scope>
    <source>
        <strain evidence="1">VT-O1</strain>
    </source>
</reference>
<comment type="caution">
    <text evidence="1">The sequence shown here is derived from an EMBL/GenBank/DDBJ whole genome shotgun (WGS) entry which is preliminary data.</text>
</comment>
<dbReference type="Proteomes" id="UP001148737">
    <property type="component" value="Unassembled WGS sequence"/>
</dbReference>
<gene>
    <name evidence="1" type="ORF">NLG97_g8211</name>
</gene>
<dbReference type="EMBL" id="JANAKD010001397">
    <property type="protein sequence ID" value="KAJ3479864.1"/>
    <property type="molecule type" value="Genomic_DNA"/>
</dbReference>
<evidence type="ECO:0000313" key="1">
    <source>
        <dbReference type="EMBL" id="KAJ3479864.1"/>
    </source>
</evidence>
<name>A0ACC1QLZ1_9HYPO</name>
<protein>
    <submittedName>
        <fullName evidence="1">Uncharacterized protein</fullName>
    </submittedName>
</protein>
<keyword evidence="2" id="KW-1185">Reference proteome</keyword>
<accession>A0ACC1QLZ1</accession>
<proteinExistence type="predicted"/>
<evidence type="ECO:0000313" key="2">
    <source>
        <dbReference type="Proteomes" id="UP001148737"/>
    </source>
</evidence>
<sequence>MFDNIALNLKPGGFFVGVVPYPTEDVAERGRRCKSPEMKGIYPFLDFTRELEDGSGWYNTIHIDETLNFEAAHHKKANLPREEFLPPGVVPVNDLTPEQYAAFADIGILAVIKIYKK</sequence>